<reference evidence="3" key="1">
    <citation type="submission" date="2020-03" db="EMBL/GenBank/DDBJ databases">
        <title>Hybrid Assembly of Korean Phytophthora infestans isolates.</title>
        <authorList>
            <person name="Prokchorchik M."/>
            <person name="Lee Y."/>
            <person name="Seo J."/>
            <person name="Cho J.-H."/>
            <person name="Park Y.-E."/>
            <person name="Jang D.-C."/>
            <person name="Im J.-S."/>
            <person name="Choi J.-G."/>
            <person name="Park H.-J."/>
            <person name="Lee G.-B."/>
            <person name="Lee Y.-G."/>
            <person name="Hong S.-Y."/>
            <person name="Cho K."/>
            <person name="Sohn K.H."/>
        </authorList>
    </citation>
    <scope>NUCLEOTIDE SEQUENCE</scope>
    <source>
        <strain evidence="3">KR_2_A2</strain>
    </source>
</reference>
<protein>
    <recommendedName>
        <fullName evidence="5">BZIP domain-containing protein</fullName>
    </recommendedName>
</protein>
<dbReference type="Proteomes" id="UP000704712">
    <property type="component" value="Unassembled WGS sequence"/>
</dbReference>
<feature type="coiled-coil region" evidence="1">
    <location>
        <begin position="161"/>
        <end position="195"/>
    </location>
</feature>
<evidence type="ECO:0000256" key="1">
    <source>
        <dbReference type="SAM" id="Coils"/>
    </source>
</evidence>
<dbReference type="Gene3D" id="1.20.5.170">
    <property type="match status" value="1"/>
</dbReference>
<evidence type="ECO:0000313" key="4">
    <source>
        <dbReference type="Proteomes" id="UP000704712"/>
    </source>
</evidence>
<name>A0A8S9UT25_PHYIN</name>
<dbReference type="AlphaFoldDB" id="A0A8S9UT25"/>
<evidence type="ECO:0000256" key="2">
    <source>
        <dbReference type="SAM" id="MobiDB-lite"/>
    </source>
</evidence>
<gene>
    <name evidence="3" type="ORF">GN958_ATG06675</name>
</gene>
<organism evidence="3 4">
    <name type="scientific">Phytophthora infestans</name>
    <name type="common">Potato late blight agent</name>
    <name type="synonym">Botrytis infestans</name>
    <dbReference type="NCBI Taxonomy" id="4787"/>
    <lineage>
        <taxon>Eukaryota</taxon>
        <taxon>Sar</taxon>
        <taxon>Stramenopiles</taxon>
        <taxon>Oomycota</taxon>
        <taxon>Peronosporomycetes</taxon>
        <taxon>Peronosporales</taxon>
        <taxon>Peronosporaceae</taxon>
        <taxon>Phytophthora</taxon>
    </lineage>
</organism>
<feature type="region of interest" description="Disordered" evidence="2">
    <location>
        <begin position="57"/>
        <end position="123"/>
    </location>
</feature>
<keyword evidence="1" id="KW-0175">Coiled coil</keyword>
<comment type="caution">
    <text evidence="3">The sequence shown here is derived from an EMBL/GenBank/DDBJ whole genome shotgun (WGS) entry which is preliminary data.</text>
</comment>
<sequence>MSGQTEPCQSLMRKWALSSAMNSSVSFRKLTVIAHMSKASSGGLGFSIPLMAIHGGGESENRMLTPPPSSDLDSASPRTDASWPSDDELNEMVLRKTKKRSNSSAFSTEGMSAEAIKQHKAQRRREQVRAASRRCRDRQRKETEDLRTKVFQLEEFITHTRQAHEWEMRQQHERLQTLQHENELLAQQLAAATTVHDIEPVPLDKLEDRTLPDDLVECIEGDTPRHWSEELVYLAVEDTTRQLVTMLESEVEPVKSPVIFGWQFDFWCQGDKYYGRNRKFFPNVTALELGKRMQMVDPQRDRFSFKAQILNFASPHTHFLKV</sequence>
<evidence type="ECO:0008006" key="5">
    <source>
        <dbReference type="Google" id="ProtNLM"/>
    </source>
</evidence>
<proteinExistence type="predicted"/>
<evidence type="ECO:0000313" key="3">
    <source>
        <dbReference type="EMBL" id="KAF4144136.1"/>
    </source>
</evidence>
<accession>A0A8S9UT25</accession>
<dbReference type="EMBL" id="JAACNO010000894">
    <property type="protein sequence ID" value="KAF4144136.1"/>
    <property type="molecule type" value="Genomic_DNA"/>
</dbReference>
<dbReference type="CDD" id="cd14686">
    <property type="entry name" value="bZIP"/>
    <property type="match status" value="1"/>
</dbReference>